<dbReference type="InterPro" id="IPR001320">
    <property type="entry name" value="Iontro_rcpt_C"/>
</dbReference>
<protein>
    <recommendedName>
        <fullName evidence="13">Ionotropic glutamate receptor L-glutamate and glycine-binding domain-containing protein</fullName>
    </recommendedName>
</protein>
<dbReference type="Pfam" id="PF00060">
    <property type="entry name" value="Lig_chan"/>
    <property type="match status" value="1"/>
</dbReference>
<comment type="similarity">
    <text evidence="2">Belongs to the glutamate-gated ion channel (TC 1.A.10.1) family.</text>
</comment>
<dbReference type="InterPro" id="IPR052192">
    <property type="entry name" value="Insect_Ionotropic_Sensory_Rcpt"/>
</dbReference>
<keyword evidence="12" id="KW-0407">Ion channel</keyword>
<keyword evidence="4" id="KW-1003">Cell membrane</keyword>
<dbReference type="Gene3D" id="1.10.287.70">
    <property type="match status" value="1"/>
</dbReference>
<evidence type="ECO:0000259" key="13">
    <source>
        <dbReference type="SMART" id="SM00918"/>
    </source>
</evidence>
<evidence type="ECO:0000256" key="5">
    <source>
        <dbReference type="ARBA" id="ARBA00022692"/>
    </source>
</evidence>
<evidence type="ECO:0000256" key="9">
    <source>
        <dbReference type="ARBA" id="ARBA00023170"/>
    </source>
</evidence>
<evidence type="ECO:0000313" key="14">
    <source>
        <dbReference type="EnsemblMetazoa" id="AAEL005039-PB"/>
    </source>
</evidence>
<evidence type="ECO:0000256" key="8">
    <source>
        <dbReference type="ARBA" id="ARBA00023136"/>
    </source>
</evidence>
<evidence type="ECO:0000256" key="2">
    <source>
        <dbReference type="ARBA" id="ARBA00008685"/>
    </source>
</evidence>
<organism evidence="14 15">
    <name type="scientific">Aedes aegypti</name>
    <name type="common">Yellowfever mosquito</name>
    <name type="synonym">Culex aegypti</name>
    <dbReference type="NCBI Taxonomy" id="7159"/>
    <lineage>
        <taxon>Eukaryota</taxon>
        <taxon>Metazoa</taxon>
        <taxon>Ecdysozoa</taxon>
        <taxon>Arthropoda</taxon>
        <taxon>Hexapoda</taxon>
        <taxon>Insecta</taxon>
        <taxon>Pterygota</taxon>
        <taxon>Neoptera</taxon>
        <taxon>Endopterygota</taxon>
        <taxon>Diptera</taxon>
        <taxon>Nematocera</taxon>
        <taxon>Culicoidea</taxon>
        <taxon>Culicidae</taxon>
        <taxon>Culicinae</taxon>
        <taxon>Aedini</taxon>
        <taxon>Aedes</taxon>
        <taxon>Stegomyia</taxon>
    </lineage>
</organism>
<evidence type="ECO:0000256" key="1">
    <source>
        <dbReference type="ARBA" id="ARBA00004651"/>
    </source>
</evidence>
<evidence type="ECO:0000256" key="11">
    <source>
        <dbReference type="ARBA" id="ARBA00023286"/>
    </source>
</evidence>
<keyword evidence="11" id="KW-1071">Ligand-gated ion channel</keyword>
<keyword evidence="15" id="KW-1185">Reference proteome</keyword>
<sequence>MHTSTRGWMVRFFLISSFLSTLVESKPATNRSNFDDDNDLADFGHLLIDLVAKMKAGHCYAFITDNIYQVVLTGRLFREIETFPRYVVQIPDYEDTLDPGTRVRCMLEEVRKIGCGAYVILLTNGIQMERLLRFGDRTRIINTRAKFIILHDYRLFVPDLHFLWKRIVNVVFVRQLVIDKAKKRHESHHYELSTVPFPFPLRGVFISRRLDFWFNGKFRKGRKLFSDKTTNLDGQSMKVVVLEHTPAIFRTTHNETDEHLKYYGLEVELLKAISEAMKFEMDFYESDDAAVAMWGTVTDGENATGLLGEMNEGHADFALADLHHTQYHLEIMDLSIPYNTECLTFLTPEALTDNSWTTLILPFTGGMWAGVLASLFSIGTVFYALSRLLMFVRHEQSYRSDLDMIAKRSRKRNRKVHFKIVCGMVNSYKRALGNRKWLKFKKKSTDTSNMNKLKMLKMIPFKRQALPWKDPLPPRDIFDTFSGCIIYTYSMLLLVSLPRLPKGWPLRLLTGWYWIYCILLVVAYRASLTAILANPVARVTIDKLKDLADSPIRCGAWGEQNKLFFQSASDQVSMQIGQKLEHTPKAEAAVERVVEGHFAYYDNVYMLKHLRATRKSAKARETLHIMEECAVHMPISIGLEKNSPLKPKVDKYVRALVEAGLTKKWLADAIEEFQSNVEIPPQEATMDLQKLTAAFIALAIGYGVSLLAFSAEKLYWRFVVEKHPAYDKYIVGSYRGKVVRF</sequence>
<keyword evidence="10" id="KW-0325">Glycoprotein</keyword>
<accession>A0A6R8GIM8</accession>
<dbReference type="SMART" id="SM00918">
    <property type="entry name" value="Lig_chan-Glu_bd"/>
    <property type="match status" value="1"/>
</dbReference>
<dbReference type="InParanoid" id="A0A6R8GIM8"/>
<dbReference type="GO" id="GO:0005886">
    <property type="term" value="C:plasma membrane"/>
    <property type="evidence" value="ECO:0007669"/>
    <property type="project" value="UniProtKB-SubCell"/>
</dbReference>
<keyword evidence="8" id="KW-0472">Membrane</keyword>
<dbReference type="Gene3D" id="3.40.190.10">
    <property type="entry name" value="Periplasmic binding protein-like II"/>
    <property type="match status" value="1"/>
</dbReference>
<dbReference type="GO" id="GO:0050906">
    <property type="term" value="P:detection of stimulus involved in sensory perception"/>
    <property type="evidence" value="ECO:0007669"/>
    <property type="project" value="UniProtKB-ARBA"/>
</dbReference>
<dbReference type="PANTHER" id="PTHR42643:SF35">
    <property type="entry name" value="IONOTROPIC RECEPTOR 68A, ISOFORM A"/>
    <property type="match status" value="1"/>
</dbReference>
<evidence type="ECO:0000313" key="15">
    <source>
        <dbReference type="Proteomes" id="UP000008820"/>
    </source>
</evidence>
<reference evidence="14 15" key="1">
    <citation type="submission" date="2017-06" db="EMBL/GenBank/DDBJ databases">
        <title>Aedes aegypti genome working group (AGWG) sequencing and assembly.</title>
        <authorList>
            <consortium name="Aedes aegypti Genome Working Group (AGWG)"/>
            <person name="Matthews B.J."/>
        </authorList>
    </citation>
    <scope>NUCLEOTIDE SEQUENCE [LARGE SCALE GENOMIC DNA]</scope>
    <source>
        <strain evidence="14 15">LVP_AGWG</strain>
    </source>
</reference>
<dbReference type="InterPro" id="IPR019594">
    <property type="entry name" value="Glu/Gly-bd"/>
</dbReference>
<dbReference type="SUPFAM" id="SSF53850">
    <property type="entry name" value="Periplasmic binding protein-like II"/>
    <property type="match status" value="1"/>
</dbReference>
<evidence type="ECO:0000256" key="3">
    <source>
        <dbReference type="ARBA" id="ARBA00022448"/>
    </source>
</evidence>
<keyword evidence="7" id="KW-0406">Ion transport</keyword>
<dbReference type="PANTHER" id="PTHR42643">
    <property type="entry name" value="IONOTROPIC RECEPTOR 20A-RELATED"/>
    <property type="match status" value="1"/>
</dbReference>
<keyword evidence="6" id="KW-1133">Transmembrane helix</keyword>
<dbReference type="Proteomes" id="UP000008820">
    <property type="component" value="Chromosome 2"/>
</dbReference>
<dbReference type="AlphaFoldDB" id="A0A6R8GIM8"/>
<evidence type="ECO:0000256" key="10">
    <source>
        <dbReference type="ARBA" id="ARBA00023180"/>
    </source>
</evidence>
<keyword evidence="5" id="KW-0812">Transmembrane</keyword>
<evidence type="ECO:0000256" key="7">
    <source>
        <dbReference type="ARBA" id="ARBA00023065"/>
    </source>
</evidence>
<keyword evidence="3" id="KW-0813">Transport</keyword>
<dbReference type="GO" id="GO:0015276">
    <property type="term" value="F:ligand-gated monoatomic ion channel activity"/>
    <property type="evidence" value="ECO:0007669"/>
    <property type="project" value="InterPro"/>
</dbReference>
<reference evidence="14" key="2">
    <citation type="submission" date="2020-08" db="UniProtKB">
        <authorList>
            <consortium name="EnsemblMetazoa"/>
        </authorList>
    </citation>
    <scope>IDENTIFICATION</scope>
    <source>
        <strain evidence="14">LVP_AGWG</strain>
    </source>
</reference>
<proteinExistence type="inferred from homology"/>
<dbReference type="Pfam" id="PF10613">
    <property type="entry name" value="Lig_chan-Glu_bd"/>
    <property type="match status" value="1"/>
</dbReference>
<evidence type="ECO:0000256" key="4">
    <source>
        <dbReference type="ARBA" id="ARBA00022475"/>
    </source>
</evidence>
<feature type="domain" description="Ionotropic glutamate receptor L-glutamate and glycine-binding" evidence="13">
    <location>
        <begin position="246"/>
        <end position="312"/>
    </location>
</feature>
<gene>
    <name evidence="14" type="primary">5565849</name>
</gene>
<dbReference type="FunCoup" id="A0A6R8GIM8">
    <property type="interactions" value="14"/>
</dbReference>
<name>A0A6R8GIM8_AEDAE</name>
<dbReference type="OrthoDB" id="5984008at2759"/>
<keyword evidence="9" id="KW-0675">Receptor</keyword>
<dbReference type="EnsemblMetazoa" id="AAEL005039-RB">
    <property type="protein sequence ID" value="AAEL005039-PB"/>
    <property type="gene ID" value="AAEL005039"/>
</dbReference>
<evidence type="ECO:0000256" key="12">
    <source>
        <dbReference type="ARBA" id="ARBA00023303"/>
    </source>
</evidence>
<comment type="subcellular location">
    <subcellularLocation>
        <location evidence="1">Cell membrane</location>
        <topology evidence="1">Multi-pass membrane protein</topology>
    </subcellularLocation>
</comment>
<evidence type="ECO:0000256" key="6">
    <source>
        <dbReference type="ARBA" id="ARBA00022989"/>
    </source>
</evidence>